<dbReference type="RefSeq" id="WP_084309896.1">
    <property type="nucleotide sequence ID" value="NZ_FNIJ01000002.1"/>
</dbReference>
<dbReference type="Proteomes" id="UP000242957">
    <property type="component" value="Unassembled WGS sequence"/>
</dbReference>
<reference evidence="2" key="1">
    <citation type="submission" date="2016-10" db="EMBL/GenBank/DDBJ databases">
        <authorList>
            <person name="Varghese N."/>
            <person name="Submissions S."/>
        </authorList>
    </citation>
    <scope>NUCLEOTIDE SEQUENCE [LARGE SCALE GENOMIC DNA]</scope>
    <source>
        <strain evidence="2">JCM 21621</strain>
    </source>
</reference>
<organism evidence="1 2">
    <name type="scientific">Pseudomonas jinjuensis</name>
    <dbReference type="NCBI Taxonomy" id="198616"/>
    <lineage>
        <taxon>Bacteria</taxon>
        <taxon>Pseudomonadati</taxon>
        <taxon>Pseudomonadota</taxon>
        <taxon>Gammaproteobacteria</taxon>
        <taxon>Pseudomonadales</taxon>
        <taxon>Pseudomonadaceae</taxon>
        <taxon>Pseudomonas</taxon>
    </lineage>
</organism>
<evidence type="ECO:0000313" key="1">
    <source>
        <dbReference type="EMBL" id="SDN29578.1"/>
    </source>
</evidence>
<sequence length="68" mass="8077">MELMPGKAITLFARNRMAFTPCWLALKSLPVFHLVEEYYREKGRSTTWLKKHLAKKLQERYVRYGMAA</sequence>
<protein>
    <submittedName>
        <fullName evidence="1">Uncharacterized protein</fullName>
    </submittedName>
</protein>
<keyword evidence="2" id="KW-1185">Reference proteome</keyword>
<gene>
    <name evidence="1" type="ORF">SAMN05216193_102125</name>
</gene>
<name>A0A1H0A7H3_9PSED</name>
<evidence type="ECO:0000313" key="2">
    <source>
        <dbReference type="Proteomes" id="UP000242957"/>
    </source>
</evidence>
<dbReference type="EMBL" id="FNIJ01000002">
    <property type="protein sequence ID" value="SDN29578.1"/>
    <property type="molecule type" value="Genomic_DNA"/>
</dbReference>
<dbReference type="STRING" id="198616.SAMN05216193_102125"/>
<dbReference type="AlphaFoldDB" id="A0A1H0A7H3"/>
<accession>A0A1H0A7H3</accession>
<proteinExistence type="predicted"/>